<reference evidence="6 7" key="1">
    <citation type="submission" date="2009-08" db="EMBL/GenBank/DDBJ databases">
        <title>The Genome Sequence of Spizellomyces punctatus strain DAOM BR117.</title>
        <authorList>
            <consortium name="The Broad Institute Genome Sequencing Platform"/>
            <person name="Russ C."/>
            <person name="Cuomo C."/>
            <person name="Shea T."/>
            <person name="Young S.K."/>
            <person name="Zeng Q."/>
            <person name="Koehrsen M."/>
            <person name="Haas B."/>
            <person name="Borodovsky M."/>
            <person name="Guigo R."/>
            <person name="Alvarado L."/>
            <person name="Berlin A."/>
            <person name="Bochicchio J."/>
            <person name="Borenstein D."/>
            <person name="Chapman S."/>
            <person name="Chen Z."/>
            <person name="Engels R."/>
            <person name="Freedman E."/>
            <person name="Gellesch M."/>
            <person name="Goldberg J."/>
            <person name="Griggs A."/>
            <person name="Gujja S."/>
            <person name="Heiman D."/>
            <person name="Hepburn T."/>
            <person name="Howarth C."/>
            <person name="Jen D."/>
            <person name="Larson L."/>
            <person name="Lewis B."/>
            <person name="Mehta T."/>
            <person name="Park D."/>
            <person name="Pearson M."/>
            <person name="Roberts A."/>
            <person name="Saif S."/>
            <person name="Shenoy N."/>
            <person name="Sisk P."/>
            <person name="Stolte C."/>
            <person name="Sykes S."/>
            <person name="Thomson T."/>
            <person name="Walk T."/>
            <person name="White J."/>
            <person name="Yandava C."/>
            <person name="Burger G."/>
            <person name="Gray M.W."/>
            <person name="Holland P.W.H."/>
            <person name="King N."/>
            <person name="Lang F.B.F."/>
            <person name="Roger A.J."/>
            <person name="Ruiz-Trillo I."/>
            <person name="Lander E."/>
            <person name="Nusbaum C."/>
        </authorList>
    </citation>
    <scope>NUCLEOTIDE SEQUENCE [LARGE SCALE GENOMIC DNA]</scope>
    <source>
        <strain evidence="6 7">DAOM BR117</strain>
    </source>
</reference>
<evidence type="ECO:0000256" key="4">
    <source>
        <dbReference type="RuleBase" id="RU000660"/>
    </source>
</evidence>
<dbReference type="GeneID" id="27684381"/>
<dbReference type="PROSITE" id="PS01167">
    <property type="entry name" value="RIBOSOMAL_L17"/>
    <property type="match status" value="1"/>
</dbReference>
<keyword evidence="3 4" id="KW-0687">Ribonucleoprotein</keyword>
<dbReference type="InterPro" id="IPR000456">
    <property type="entry name" value="Ribosomal_bL17"/>
</dbReference>
<dbReference type="InterPro" id="IPR047859">
    <property type="entry name" value="Ribosomal_bL17_CS"/>
</dbReference>
<protein>
    <submittedName>
        <fullName evidence="6">Ribosomal protein L17</fullName>
    </submittedName>
</protein>
<dbReference type="EMBL" id="KQ257450">
    <property type="protein sequence ID" value="KND04984.1"/>
    <property type="molecule type" value="Genomic_DNA"/>
</dbReference>
<name>A0A0L0HVT0_SPIPD</name>
<dbReference type="Pfam" id="PF01196">
    <property type="entry name" value="Ribosomal_L17"/>
    <property type="match status" value="1"/>
</dbReference>
<dbReference type="VEuPathDB" id="FungiDB:SPPG_00668"/>
<dbReference type="STRING" id="645134.A0A0L0HVT0"/>
<dbReference type="InterPro" id="IPR036373">
    <property type="entry name" value="Ribosomal_bL17_sf"/>
</dbReference>
<dbReference type="GO" id="GO:0003735">
    <property type="term" value="F:structural constituent of ribosome"/>
    <property type="evidence" value="ECO:0007669"/>
    <property type="project" value="InterPro"/>
</dbReference>
<gene>
    <name evidence="6" type="ORF">SPPG_00668</name>
</gene>
<evidence type="ECO:0000313" key="6">
    <source>
        <dbReference type="EMBL" id="KND04984.1"/>
    </source>
</evidence>
<evidence type="ECO:0000256" key="1">
    <source>
        <dbReference type="ARBA" id="ARBA00008777"/>
    </source>
</evidence>
<dbReference type="eggNOG" id="KOG3280">
    <property type="taxonomic scope" value="Eukaryota"/>
</dbReference>
<dbReference type="GO" id="GO:0006412">
    <property type="term" value="P:translation"/>
    <property type="evidence" value="ECO:0007669"/>
    <property type="project" value="InterPro"/>
</dbReference>
<dbReference type="AlphaFoldDB" id="A0A0L0HVT0"/>
<keyword evidence="7" id="KW-1185">Reference proteome</keyword>
<evidence type="ECO:0000313" key="7">
    <source>
        <dbReference type="Proteomes" id="UP000053201"/>
    </source>
</evidence>
<dbReference type="SUPFAM" id="SSF64263">
    <property type="entry name" value="Prokaryotic ribosomal protein L17"/>
    <property type="match status" value="1"/>
</dbReference>
<dbReference type="PANTHER" id="PTHR14413">
    <property type="entry name" value="RIBOSOMAL PROTEIN L17"/>
    <property type="match status" value="1"/>
</dbReference>
<dbReference type="RefSeq" id="XP_016613023.1">
    <property type="nucleotide sequence ID" value="XM_016748996.1"/>
</dbReference>
<dbReference type="PANTHER" id="PTHR14413:SF16">
    <property type="entry name" value="LARGE RIBOSOMAL SUBUNIT PROTEIN BL17M"/>
    <property type="match status" value="1"/>
</dbReference>
<dbReference type="GO" id="GO:0005762">
    <property type="term" value="C:mitochondrial large ribosomal subunit"/>
    <property type="evidence" value="ECO:0007669"/>
    <property type="project" value="TreeGrafter"/>
</dbReference>
<organism evidence="6 7">
    <name type="scientific">Spizellomyces punctatus (strain DAOM BR117)</name>
    <dbReference type="NCBI Taxonomy" id="645134"/>
    <lineage>
        <taxon>Eukaryota</taxon>
        <taxon>Fungi</taxon>
        <taxon>Fungi incertae sedis</taxon>
        <taxon>Chytridiomycota</taxon>
        <taxon>Chytridiomycota incertae sedis</taxon>
        <taxon>Chytridiomycetes</taxon>
        <taxon>Spizellomycetales</taxon>
        <taxon>Spizellomycetaceae</taxon>
        <taxon>Spizellomyces</taxon>
    </lineage>
</organism>
<dbReference type="Proteomes" id="UP000053201">
    <property type="component" value="Unassembled WGS sequence"/>
</dbReference>
<feature type="compositionally biased region" description="Basic and acidic residues" evidence="5">
    <location>
        <begin position="315"/>
        <end position="330"/>
    </location>
</feature>
<evidence type="ECO:0000256" key="2">
    <source>
        <dbReference type="ARBA" id="ARBA00022980"/>
    </source>
</evidence>
<sequence length="349" mass="39488">MKHGTRFWEKKLNRTPAHRRALLRNLLTQLVYHERIQTTVAKAKYMKRAADKLIEWAKAGDQESLKKAKALLFVPHITVSKLQGPLTARYASRKGGYTRIHLNGFRSNASDRAPLAIVEFVDNPRDIVHGLARQHVSTIRTRLQELESRLYAREVIPIRDPVTGMPGEVVKLKDRHNLPGREKMKLARQELGLMKMLQKMERSLESWPRAREVEAEHARTAREQREARDQPLVEVMQQKLDEALSSGDGRLSWAFRRALRRGRYVVDQDGKVSRAPSAAEEAFEGIVVEAGAGEHALAHTDTVAIPEIDTLTSKDTTRETQDGQSVKEGDQEVSTLGRLFGKFGLGSKK</sequence>
<comment type="similarity">
    <text evidence="1 4">Belongs to the bacterial ribosomal protein bL17 family.</text>
</comment>
<dbReference type="InParanoid" id="A0A0L0HVT0"/>
<evidence type="ECO:0000256" key="3">
    <source>
        <dbReference type="ARBA" id="ARBA00023274"/>
    </source>
</evidence>
<keyword evidence="2 4" id="KW-0689">Ribosomal protein</keyword>
<dbReference type="OrthoDB" id="275000at2759"/>
<feature type="region of interest" description="Disordered" evidence="5">
    <location>
        <begin position="310"/>
        <end position="331"/>
    </location>
</feature>
<dbReference type="Gene3D" id="3.90.1030.10">
    <property type="entry name" value="Ribosomal protein L17"/>
    <property type="match status" value="1"/>
</dbReference>
<evidence type="ECO:0000256" key="5">
    <source>
        <dbReference type="SAM" id="MobiDB-lite"/>
    </source>
</evidence>
<proteinExistence type="inferred from homology"/>
<accession>A0A0L0HVT0</accession>
<dbReference type="NCBIfam" id="TIGR00059">
    <property type="entry name" value="L17"/>
    <property type="match status" value="1"/>
</dbReference>